<feature type="compositionally biased region" description="Basic and acidic residues" evidence="3">
    <location>
        <begin position="107"/>
        <end position="123"/>
    </location>
</feature>
<dbReference type="InterPro" id="IPR051217">
    <property type="entry name" value="Insect_Cuticle_Struc_Prot"/>
</dbReference>
<reference evidence="5 6" key="1">
    <citation type="submission" date="2020-02" db="EMBL/GenBank/DDBJ databases">
        <authorList>
            <person name="Ferguson B K."/>
        </authorList>
    </citation>
    <scope>NUCLEOTIDE SEQUENCE [LARGE SCALE GENOMIC DNA]</scope>
</reference>
<dbReference type="EMBL" id="CADCXU010015093">
    <property type="protein sequence ID" value="CAB0004512.1"/>
    <property type="molecule type" value="Genomic_DNA"/>
</dbReference>
<keyword evidence="1 2" id="KW-0193">Cuticle</keyword>
<dbReference type="PROSITE" id="PS00233">
    <property type="entry name" value="CHIT_BIND_RR_1"/>
    <property type="match status" value="1"/>
</dbReference>
<dbReference type="Pfam" id="PF00379">
    <property type="entry name" value="Chitin_bind_4"/>
    <property type="match status" value="1"/>
</dbReference>
<feature type="compositionally biased region" description="Gly residues" evidence="3">
    <location>
        <begin position="193"/>
        <end position="252"/>
    </location>
</feature>
<feature type="compositionally biased region" description="Gly residues" evidence="3">
    <location>
        <begin position="33"/>
        <end position="94"/>
    </location>
</feature>
<dbReference type="GO" id="GO:0031012">
    <property type="term" value="C:extracellular matrix"/>
    <property type="evidence" value="ECO:0007669"/>
    <property type="project" value="TreeGrafter"/>
</dbReference>
<dbReference type="OrthoDB" id="6425109at2759"/>
<evidence type="ECO:0000256" key="1">
    <source>
        <dbReference type="ARBA" id="ARBA00022460"/>
    </source>
</evidence>
<feature type="compositionally biased region" description="Polar residues" evidence="3">
    <location>
        <begin position="144"/>
        <end position="153"/>
    </location>
</feature>
<evidence type="ECO:0000256" key="4">
    <source>
        <dbReference type="SAM" id="SignalP"/>
    </source>
</evidence>
<gene>
    <name evidence="5" type="ORF">NTEN_LOCUS9989</name>
</gene>
<dbReference type="PANTHER" id="PTHR12236">
    <property type="entry name" value="STRUCTURAL CONTITUENT OF CUTICLE"/>
    <property type="match status" value="1"/>
</dbReference>
<feature type="region of interest" description="Disordered" evidence="3">
    <location>
        <begin position="23"/>
        <end position="256"/>
    </location>
</feature>
<sequence>MRPKSAKVLMVVALLCGAARSDAPSAQYLPPNSGGGGGGGNGYGGSRLGGGGSGFGATGGSGGSGYGGGSGGSGASGYGGSGGGTGGGASGPGEEGGKPEPFSFSYEVKDAESGNDYSHKAESDGNTVRGEYNVLLPDGRRQKVTYTADSQGYNADVQYEGEATSGAGAGRPGGASGPGGAGGYPSGRPSSPGGFGPSAGPSGGSGFGSTGGGSAPGGGYPSGGPSGGGSGGRPSGPSGGGYPSAGGNGGGANARPLQKDAKFIGSEELFSYEARTYVSERWLPSSCWLLLLEQFKYGKKSNVPMIQLEAMQQGIRG</sequence>
<dbReference type="InterPro" id="IPR000618">
    <property type="entry name" value="Insect_cuticle"/>
</dbReference>
<proteinExistence type="predicted"/>
<feature type="compositionally biased region" description="Gly residues" evidence="3">
    <location>
        <begin position="167"/>
        <end position="185"/>
    </location>
</feature>
<dbReference type="InterPro" id="IPR031311">
    <property type="entry name" value="CHIT_BIND_RR_consensus"/>
</dbReference>
<feature type="signal peptide" evidence="4">
    <location>
        <begin position="1"/>
        <end position="21"/>
    </location>
</feature>
<dbReference type="PROSITE" id="PS51155">
    <property type="entry name" value="CHIT_BIND_RR_2"/>
    <property type="match status" value="1"/>
</dbReference>
<feature type="chain" id="PRO_5026186529" description="Pro-resilin" evidence="4">
    <location>
        <begin position="22"/>
        <end position="317"/>
    </location>
</feature>
<keyword evidence="6" id="KW-1185">Reference proteome</keyword>
<evidence type="ECO:0000256" key="3">
    <source>
        <dbReference type="SAM" id="MobiDB-lite"/>
    </source>
</evidence>
<dbReference type="PRINTS" id="PR00947">
    <property type="entry name" value="CUTICLE"/>
</dbReference>
<name>A0A6H5GMB0_9HEMI</name>
<protein>
    <recommendedName>
        <fullName evidence="7">Pro-resilin</fullName>
    </recommendedName>
</protein>
<dbReference type="GO" id="GO:0042302">
    <property type="term" value="F:structural constituent of cuticle"/>
    <property type="evidence" value="ECO:0007669"/>
    <property type="project" value="UniProtKB-UniRule"/>
</dbReference>
<dbReference type="Proteomes" id="UP000479000">
    <property type="component" value="Unassembled WGS sequence"/>
</dbReference>
<evidence type="ECO:0000313" key="6">
    <source>
        <dbReference type="Proteomes" id="UP000479000"/>
    </source>
</evidence>
<evidence type="ECO:0000256" key="2">
    <source>
        <dbReference type="PROSITE-ProRule" id="PRU00497"/>
    </source>
</evidence>
<evidence type="ECO:0008006" key="7">
    <source>
        <dbReference type="Google" id="ProtNLM"/>
    </source>
</evidence>
<dbReference type="PANTHER" id="PTHR12236:SF79">
    <property type="entry name" value="CUTICULAR PROTEIN 50CB-RELATED"/>
    <property type="match status" value="1"/>
</dbReference>
<accession>A0A6H5GMB0</accession>
<evidence type="ECO:0000313" key="5">
    <source>
        <dbReference type="EMBL" id="CAB0004512.1"/>
    </source>
</evidence>
<keyword evidence="4" id="KW-0732">Signal</keyword>
<organism evidence="5 6">
    <name type="scientific">Nesidiocoris tenuis</name>
    <dbReference type="NCBI Taxonomy" id="355587"/>
    <lineage>
        <taxon>Eukaryota</taxon>
        <taxon>Metazoa</taxon>
        <taxon>Ecdysozoa</taxon>
        <taxon>Arthropoda</taxon>
        <taxon>Hexapoda</taxon>
        <taxon>Insecta</taxon>
        <taxon>Pterygota</taxon>
        <taxon>Neoptera</taxon>
        <taxon>Paraneoptera</taxon>
        <taxon>Hemiptera</taxon>
        <taxon>Heteroptera</taxon>
        <taxon>Panheteroptera</taxon>
        <taxon>Cimicomorpha</taxon>
        <taxon>Miridae</taxon>
        <taxon>Dicyphina</taxon>
        <taxon>Nesidiocoris</taxon>
    </lineage>
</organism>
<dbReference type="AlphaFoldDB" id="A0A6H5GMB0"/>
<dbReference type="GO" id="GO:0005615">
    <property type="term" value="C:extracellular space"/>
    <property type="evidence" value="ECO:0007669"/>
    <property type="project" value="TreeGrafter"/>
</dbReference>